<organism evidence="1 2">
    <name type="scientific">Nitrosomonas mobilis</name>
    <dbReference type="NCBI Taxonomy" id="51642"/>
    <lineage>
        <taxon>Bacteria</taxon>
        <taxon>Pseudomonadati</taxon>
        <taxon>Pseudomonadota</taxon>
        <taxon>Betaproteobacteria</taxon>
        <taxon>Nitrosomonadales</taxon>
        <taxon>Nitrosomonadaceae</taxon>
        <taxon>Nitrosomonas</taxon>
    </lineage>
</organism>
<sequence>MGAHVMTSFKSMILRRQRLQLMWATLNRTHNLNNLDADLLDRVDADWVI</sequence>
<protein>
    <submittedName>
        <fullName evidence="1">Uncharacterized protein</fullName>
    </submittedName>
</protein>
<evidence type="ECO:0000313" key="2">
    <source>
        <dbReference type="Proteomes" id="UP000198729"/>
    </source>
</evidence>
<gene>
    <name evidence="1" type="ORF">NSMM_350009</name>
</gene>
<proteinExistence type="predicted"/>
<evidence type="ECO:0000313" key="1">
    <source>
        <dbReference type="EMBL" id="SCZ85145.1"/>
    </source>
</evidence>
<reference evidence="1 2" key="1">
    <citation type="submission" date="2016-10" db="EMBL/GenBank/DDBJ databases">
        <authorList>
            <person name="de Groot N.N."/>
        </authorList>
    </citation>
    <scope>NUCLEOTIDE SEQUENCE [LARGE SCALE GENOMIC DNA]</scope>
    <source>
        <strain evidence="1">1</strain>
    </source>
</reference>
<keyword evidence="2" id="KW-1185">Reference proteome</keyword>
<name>A0A1G5SD84_9PROT</name>
<dbReference type="STRING" id="51642.NSMM_350009"/>
<accession>A0A1G5SD84</accession>
<dbReference type="AlphaFoldDB" id="A0A1G5SD84"/>
<dbReference type="EMBL" id="FMWO01000042">
    <property type="protein sequence ID" value="SCZ85145.1"/>
    <property type="molecule type" value="Genomic_DNA"/>
</dbReference>
<dbReference type="Proteomes" id="UP000198729">
    <property type="component" value="Unassembled WGS sequence"/>
</dbReference>